<keyword evidence="1" id="KW-1133">Transmembrane helix</keyword>
<dbReference type="AlphaFoldDB" id="A0A1N6EQW7"/>
<feature type="transmembrane region" description="Helical" evidence="1">
    <location>
        <begin position="66"/>
        <end position="87"/>
    </location>
</feature>
<evidence type="ECO:0000256" key="1">
    <source>
        <dbReference type="SAM" id="Phobius"/>
    </source>
</evidence>
<dbReference type="Pfam" id="PF09955">
    <property type="entry name" value="DUF2189"/>
    <property type="match status" value="1"/>
</dbReference>
<organism evidence="2 3">
    <name type="scientific">Vannielia litorea</name>
    <dbReference type="NCBI Taxonomy" id="1217970"/>
    <lineage>
        <taxon>Bacteria</taxon>
        <taxon>Pseudomonadati</taxon>
        <taxon>Pseudomonadota</taxon>
        <taxon>Alphaproteobacteria</taxon>
        <taxon>Rhodobacterales</taxon>
        <taxon>Paracoccaceae</taxon>
        <taxon>Vannielia</taxon>
    </lineage>
</organism>
<reference evidence="3" key="1">
    <citation type="submission" date="2016-11" db="EMBL/GenBank/DDBJ databases">
        <authorList>
            <person name="Varghese N."/>
            <person name="Submissions S."/>
        </authorList>
    </citation>
    <scope>NUCLEOTIDE SEQUENCE [LARGE SCALE GENOMIC DNA]</scope>
    <source>
        <strain evidence="3">DSM 29440</strain>
    </source>
</reference>
<feature type="transmembrane region" description="Helical" evidence="1">
    <location>
        <begin position="117"/>
        <end position="143"/>
    </location>
</feature>
<evidence type="ECO:0000313" key="3">
    <source>
        <dbReference type="Proteomes" id="UP000184932"/>
    </source>
</evidence>
<keyword evidence="1" id="KW-0472">Membrane</keyword>
<feature type="transmembrane region" description="Helical" evidence="1">
    <location>
        <begin position="40"/>
        <end position="60"/>
    </location>
</feature>
<protein>
    <submittedName>
        <fullName evidence="2">Uncharacterized membrane protein</fullName>
    </submittedName>
</protein>
<dbReference type="Proteomes" id="UP000184932">
    <property type="component" value="Unassembled WGS sequence"/>
</dbReference>
<keyword evidence="3" id="KW-1185">Reference proteome</keyword>
<feature type="transmembrane region" description="Helical" evidence="1">
    <location>
        <begin position="214"/>
        <end position="237"/>
    </location>
</feature>
<keyword evidence="1" id="KW-0812">Transmembrane</keyword>
<dbReference type="RefSeq" id="WP_074255130.1">
    <property type="nucleotide sequence ID" value="NZ_FSRL01000001.1"/>
</dbReference>
<accession>A0A1N6EQW7</accession>
<gene>
    <name evidence="2" type="ORF">SAMN05444002_1018</name>
</gene>
<proteinExistence type="predicted"/>
<dbReference type="STRING" id="1217970.SAMN05444002_1018"/>
<feature type="transmembrane region" description="Helical" evidence="1">
    <location>
        <begin position="163"/>
        <end position="193"/>
    </location>
</feature>
<dbReference type="InterPro" id="IPR018692">
    <property type="entry name" value="DUF2189"/>
</dbReference>
<sequence>MLDATYAEADPKPDVARLGFADLRAALAAGWRDFTRAPQFGLFFALVYALGGFAMVKLSLGHVATVLILSLGFPLIAPFAAVGLYVVSRRLARGERLAFLGRNGVLLRVWRERARQIPWIGAIIVIYFLFYTFFAHMLFAVFLGPRALINISAGLEALMTPAGYRMIAVQLLFGGAVAVLLYALTVVSIPFALDREVDFITAMLTSLAVVRENALVMLAWAAFLALALFAAMVPWFLGLLIALPVLGHATWHLYTRALIHPATSRPSPGAPEGP</sequence>
<evidence type="ECO:0000313" key="2">
    <source>
        <dbReference type="EMBL" id="SIN85394.1"/>
    </source>
</evidence>
<name>A0A1N6EQW7_9RHOB</name>
<dbReference type="OrthoDB" id="9809543at2"/>
<dbReference type="EMBL" id="FSRL01000001">
    <property type="protein sequence ID" value="SIN85394.1"/>
    <property type="molecule type" value="Genomic_DNA"/>
</dbReference>